<feature type="transmembrane region" description="Helical" evidence="1">
    <location>
        <begin position="7"/>
        <end position="25"/>
    </location>
</feature>
<keyword evidence="1" id="KW-0812">Transmembrane</keyword>
<dbReference type="PROSITE" id="PS50885">
    <property type="entry name" value="HAMP"/>
    <property type="match status" value="1"/>
</dbReference>
<dbReference type="Gene3D" id="3.30.70.270">
    <property type="match status" value="1"/>
</dbReference>
<dbReference type="CDD" id="cd01949">
    <property type="entry name" value="GGDEF"/>
    <property type="match status" value="1"/>
</dbReference>
<dbReference type="PANTHER" id="PTHR33121:SF79">
    <property type="entry name" value="CYCLIC DI-GMP PHOSPHODIESTERASE PDED-RELATED"/>
    <property type="match status" value="1"/>
</dbReference>
<dbReference type="InterPro" id="IPR003660">
    <property type="entry name" value="HAMP_dom"/>
</dbReference>
<dbReference type="InterPro" id="IPR043128">
    <property type="entry name" value="Rev_trsase/Diguanyl_cyclase"/>
</dbReference>
<accession>A0A3B0WVM1</accession>
<dbReference type="SMART" id="SM00267">
    <property type="entry name" value="GGDEF"/>
    <property type="match status" value="1"/>
</dbReference>
<dbReference type="SUPFAM" id="SSF141868">
    <property type="entry name" value="EAL domain-like"/>
    <property type="match status" value="1"/>
</dbReference>
<dbReference type="InterPro" id="IPR029787">
    <property type="entry name" value="Nucleotide_cyclase"/>
</dbReference>
<dbReference type="InterPro" id="IPR050706">
    <property type="entry name" value="Cyclic-di-GMP_PDE-like"/>
</dbReference>
<organism evidence="5">
    <name type="scientific">hydrothermal vent metagenome</name>
    <dbReference type="NCBI Taxonomy" id="652676"/>
    <lineage>
        <taxon>unclassified sequences</taxon>
        <taxon>metagenomes</taxon>
        <taxon>ecological metagenomes</taxon>
    </lineage>
</organism>
<sequence length="650" mass="73847">MSLNKQMVLFIVSLLMILLIGTFGLNLSNTKNFLQEQLRSHAQDTATSLGLSLSSIQDPNDLPSMETMINAVFDRGYYRNITLINTEGELLYQRENTQKMDEVPDFFIHSIKLSAPKAESLIQSGWIPVGTLTVTSHTGYAYVELWKSALTILTWFTLSAFLAIILIIYALKIMLSPLKKMEEQAQAIVKKEYLIQEKLPKTTEFREVVSAMNAMVSKLKMIFERDANTAEKLQKMAFQDSVTGLHNRRHFEMLLDSLLDSTEDSAPGTICLLRIKNLKALNEHYGYITGDKLIKSLAEVMQSNLYHRNSIFARLNGTELVAVLPNTDPEQIKPQAIIIAESIATILKQLSVEASQISVSIAYICYEPGQTRSTLLAHLDFAISQADQLGHNQVYFYKTEKSNQVSHLVWDKKLDQAFFEERFLLFQQNAYDHNHNVHDQEVLIRLMDFDGIVRSAGYFMPAIEQLNRIEEIDKLVIQKVLQFLQHPSNHPIAVNLSKSVLENSLFKKWLINTLTTSKSHISSLSFELTERLILEEKGTTWPLIEELKQLNVGFGIDHFGSALINVNYLQKLRPNYIKLDPSFSKIITTDEQTKNYVASLCELANGLDINVIAMAIENQEQQKSFADLGIEFFQGYYYGAPSALAHQEKL</sequence>
<evidence type="ECO:0000313" key="5">
    <source>
        <dbReference type="EMBL" id="VAW47734.1"/>
    </source>
</evidence>
<proteinExistence type="predicted"/>
<protein>
    <submittedName>
        <fullName evidence="5">GGDEF and EAL domain proteins</fullName>
    </submittedName>
</protein>
<name>A0A3B0WVM1_9ZZZZ</name>
<feature type="domain" description="HAMP" evidence="3">
    <location>
        <begin position="172"/>
        <end position="224"/>
    </location>
</feature>
<dbReference type="EMBL" id="UOFB01000217">
    <property type="protein sequence ID" value="VAW47734.1"/>
    <property type="molecule type" value="Genomic_DNA"/>
</dbReference>
<evidence type="ECO:0000256" key="1">
    <source>
        <dbReference type="SAM" id="Phobius"/>
    </source>
</evidence>
<dbReference type="NCBIfam" id="TIGR00254">
    <property type="entry name" value="GGDEF"/>
    <property type="match status" value="1"/>
</dbReference>
<dbReference type="GO" id="GO:0016020">
    <property type="term" value="C:membrane"/>
    <property type="evidence" value="ECO:0007669"/>
    <property type="project" value="InterPro"/>
</dbReference>
<dbReference type="PROSITE" id="PS50883">
    <property type="entry name" value="EAL"/>
    <property type="match status" value="1"/>
</dbReference>
<evidence type="ECO:0000259" key="4">
    <source>
        <dbReference type="PROSITE" id="PS50887"/>
    </source>
</evidence>
<dbReference type="PROSITE" id="PS50887">
    <property type="entry name" value="GGDEF"/>
    <property type="match status" value="1"/>
</dbReference>
<dbReference type="SUPFAM" id="SSF55073">
    <property type="entry name" value="Nucleotide cyclase"/>
    <property type="match status" value="1"/>
</dbReference>
<dbReference type="InterPro" id="IPR035919">
    <property type="entry name" value="EAL_sf"/>
</dbReference>
<dbReference type="Pfam" id="PF00563">
    <property type="entry name" value="EAL"/>
    <property type="match status" value="1"/>
</dbReference>
<dbReference type="GO" id="GO:0071111">
    <property type="term" value="F:cyclic-guanylate-specific phosphodiesterase activity"/>
    <property type="evidence" value="ECO:0007669"/>
    <property type="project" value="InterPro"/>
</dbReference>
<gene>
    <name evidence="5" type="ORF">MNBD_GAMMA04-2300</name>
</gene>
<dbReference type="Pfam" id="PF16448">
    <property type="entry name" value="LapD_MoxY_N"/>
    <property type="match status" value="1"/>
</dbReference>
<evidence type="ECO:0000259" key="2">
    <source>
        <dbReference type="PROSITE" id="PS50883"/>
    </source>
</evidence>
<dbReference type="Gene3D" id="3.20.20.450">
    <property type="entry name" value="EAL domain"/>
    <property type="match status" value="1"/>
</dbReference>
<dbReference type="SMART" id="SM00052">
    <property type="entry name" value="EAL"/>
    <property type="match status" value="1"/>
</dbReference>
<dbReference type="InterPro" id="IPR032244">
    <property type="entry name" value="LapD_MoxY_N"/>
</dbReference>
<feature type="domain" description="EAL" evidence="2">
    <location>
        <begin position="407"/>
        <end position="650"/>
    </location>
</feature>
<dbReference type="InterPro" id="IPR000160">
    <property type="entry name" value="GGDEF_dom"/>
</dbReference>
<feature type="domain" description="GGDEF" evidence="4">
    <location>
        <begin position="266"/>
        <end position="399"/>
    </location>
</feature>
<keyword evidence="1" id="KW-1133">Transmembrane helix</keyword>
<dbReference type="AlphaFoldDB" id="A0A3B0WVM1"/>
<keyword evidence="1" id="KW-0472">Membrane</keyword>
<dbReference type="Gene3D" id="6.20.270.20">
    <property type="entry name" value="LapD/MoxY periplasmic domain"/>
    <property type="match status" value="1"/>
</dbReference>
<dbReference type="GO" id="GO:0007165">
    <property type="term" value="P:signal transduction"/>
    <property type="evidence" value="ECO:0007669"/>
    <property type="project" value="InterPro"/>
</dbReference>
<dbReference type="PANTHER" id="PTHR33121">
    <property type="entry name" value="CYCLIC DI-GMP PHOSPHODIESTERASE PDEF"/>
    <property type="match status" value="1"/>
</dbReference>
<dbReference type="Pfam" id="PF00990">
    <property type="entry name" value="GGDEF"/>
    <property type="match status" value="1"/>
</dbReference>
<dbReference type="InterPro" id="IPR001633">
    <property type="entry name" value="EAL_dom"/>
</dbReference>
<dbReference type="Gene3D" id="3.30.110.200">
    <property type="match status" value="1"/>
</dbReference>
<dbReference type="InterPro" id="IPR042461">
    <property type="entry name" value="LapD_MoxY_peri_C"/>
</dbReference>
<reference evidence="5" key="1">
    <citation type="submission" date="2018-06" db="EMBL/GenBank/DDBJ databases">
        <authorList>
            <person name="Zhirakovskaya E."/>
        </authorList>
    </citation>
    <scope>NUCLEOTIDE SEQUENCE</scope>
</reference>
<evidence type="ECO:0000259" key="3">
    <source>
        <dbReference type="PROSITE" id="PS50885"/>
    </source>
</evidence>
<dbReference type="CDD" id="cd01948">
    <property type="entry name" value="EAL"/>
    <property type="match status" value="1"/>
</dbReference>
<feature type="transmembrane region" description="Helical" evidence="1">
    <location>
        <begin position="152"/>
        <end position="171"/>
    </location>
</feature>